<dbReference type="Proteomes" id="UP000267187">
    <property type="component" value="Unassembled WGS sequence"/>
</dbReference>
<dbReference type="GO" id="GO:0003677">
    <property type="term" value="F:DNA binding"/>
    <property type="evidence" value="ECO:0007669"/>
    <property type="project" value="InterPro"/>
</dbReference>
<comment type="caution">
    <text evidence="1">The sequence shown here is derived from an EMBL/GenBank/DDBJ whole genome shotgun (WGS) entry which is preliminary data.</text>
</comment>
<organism evidence="1 2">
    <name type="scientific">Umboniibacter marinipuniceus</name>
    <dbReference type="NCBI Taxonomy" id="569599"/>
    <lineage>
        <taxon>Bacteria</taxon>
        <taxon>Pseudomonadati</taxon>
        <taxon>Pseudomonadota</taxon>
        <taxon>Gammaproteobacteria</taxon>
        <taxon>Cellvibrionales</taxon>
        <taxon>Cellvibrionaceae</taxon>
        <taxon>Umboniibacter</taxon>
    </lineage>
</organism>
<dbReference type="CDD" id="cd00093">
    <property type="entry name" value="HTH_XRE"/>
    <property type="match status" value="1"/>
</dbReference>
<dbReference type="OrthoDB" id="6398983at2"/>
<protein>
    <recommendedName>
        <fullName evidence="3">Helix-turn-helix protein</fullName>
    </recommendedName>
</protein>
<gene>
    <name evidence="1" type="ORF">DFR27_0659</name>
</gene>
<dbReference type="RefSeq" id="WP_147434508.1">
    <property type="nucleotide sequence ID" value="NZ_REFJ01000001.1"/>
</dbReference>
<accession>A0A3M0AUQ9</accession>
<keyword evidence="2" id="KW-1185">Reference proteome</keyword>
<sequence>MNKKSDRAIVKHAINVYKARGNTQKDLAKFLDIPESRLSEYAKGKLNPPSMVTKAMIEECGAPSRECGWYMTGEIYEGLAELKDAVTTSKPVSNYELVIEGESIFRLKSYGCSAVRKLLPASYELGKRAFIEVNIFRTSSFKLATRVVIAPDESPGNHYIKNDFDFQSSQDEWSFEYISIPPEGSRVLVMEYEHESLFLDEFQSLCGWLGLQIPDSNQLKRQIAAAGGFLGGAKYIS</sequence>
<dbReference type="SUPFAM" id="SSF47413">
    <property type="entry name" value="lambda repressor-like DNA-binding domains"/>
    <property type="match status" value="1"/>
</dbReference>
<evidence type="ECO:0000313" key="1">
    <source>
        <dbReference type="EMBL" id="RMA82702.1"/>
    </source>
</evidence>
<dbReference type="EMBL" id="REFJ01000001">
    <property type="protein sequence ID" value="RMA82702.1"/>
    <property type="molecule type" value="Genomic_DNA"/>
</dbReference>
<evidence type="ECO:0000313" key="2">
    <source>
        <dbReference type="Proteomes" id="UP000267187"/>
    </source>
</evidence>
<reference evidence="1 2" key="1">
    <citation type="submission" date="2018-10" db="EMBL/GenBank/DDBJ databases">
        <title>Genomic Encyclopedia of Type Strains, Phase IV (KMG-IV): sequencing the most valuable type-strain genomes for metagenomic binning, comparative biology and taxonomic classification.</title>
        <authorList>
            <person name="Goeker M."/>
        </authorList>
    </citation>
    <scope>NUCLEOTIDE SEQUENCE [LARGE SCALE GENOMIC DNA]</scope>
    <source>
        <strain evidence="1 2">DSM 25080</strain>
    </source>
</reference>
<dbReference type="AlphaFoldDB" id="A0A3M0AUQ9"/>
<evidence type="ECO:0008006" key="3">
    <source>
        <dbReference type="Google" id="ProtNLM"/>
    </source>
</evidence>
<name>A0A3M0AUQ9_9GAMM</name>
<dbReference type="InterPro" id="IPR010982">
    <property type="entry name" value="Lambda_DNA-bd_dom_sf"/>
</dbReference>
<dbReference type="InterPro" id="IPR001387">
    <property type="entry name" value="Cro/C1-type_HTH"/>
</dbReference>
<proteinExistence type="predicted"/>